<feature type="transmembrane region" description="Helical" evidence="1">
    <location>
        <begin position="73"/>
        <end position="91"/>
    </location>
</feature>
<feature type="transmembrane region" description="Helical" evidence="1">
    <location>
        <begin position="161"/>
        <end position="181"/>
    </location>
</feature>
<feature type="transmembrane region" description="Helical" evidence="1">
    <location>
        <begin position="12"/>
        <end position="30"/>
    </location>
</feature>
<evidence type="ECO:0000313" key="2">
    <source>
        <dbReference type="EMBL" id="SDE42989.1"/>
    </source>
</evidence>
<proteinExistence type="predicted"/>
<name>A0A1G7CUL7_9NOCA</name>
<keyword evidence="1" id="KW-1133">Transmembrane helix</keyword>
<gene>
    <name evidence="2" type="ORF">SAMN05444580_11722</name>
</gene>
<protein>
    <submittedName>
        <fullName evidence="2">Sap, sulfolipid-1-addressing protein</fullName>
    </submittedName>
</protein>
<dbReference type="Pfam" id="PF11139">
    <property type="entry name" value="SfLAP"/>
    <property type="match status" value="1"/>
</dbReference>
<feature type="transmembrane region" description="Helical" evidence="1">
    <location>
        <begin position="42"/>
        <end position="61"/>
    </location>
</feature>
<dbReference type="EMBL" id="FNAB01000017">
    <property type="protein sequence ID" value="SDE42989.1"/>
    <property type="molecule type" value="Genomic_DNA"/>
</dbReference>
<feature type="transmembrane region" description="Helical" evidence="1">
    <location>
        <begin position="201"/>
        <end position="220"/>
    </location>
</feature>
<keyword evidence="1" id="KW-0812">Transmembrane</keyword>
<dbReference type="RefSeq" id="WP_072846960.1">
    <property type="nucleotide sequence ID" value="NZ_FNAB01000017.1"/>
</dbReference>
<organism evidence="2 3">
    <name type="scientific">Rhodococcus tukisamuensis</name>
    <dbReference type="NCBI Taxonomy" id="168276"/>
    <lineage>
        <taxon>Bacteria</taxon>
        <taxon>Bacillati</taxon>
        <taxon>Actinomycetota</taxon>
        <taxon>Actinomycetes</taxon>
        <taxon>Mycobacteriales</taxon>
        <taxon>Nocardiaceae</taxon>
        <taxon>Rhodococcus</taxon>
    </lineage>
</organism>
<dbReference type="InterPro" id="IPR021315">
    <property type="entry name" value="Gap/Sap"/>
</dbReference>
<dbReference type="AlphaFoldDB" id="A0A1G7CUL7"/>
<dbReference type="Proteomes" id="UP000199417">
    <property type="component" value="Unassembled WGS sequence"/>
</dbReference>
<accession>A0A1G7CUL7</accession>
<evidence type="ECO:0000256" key="1">
    <source>
        <dbReference type="SAM" id="Phobius"/>
    </source>
</evidence>
<keyword evidence="1" id="KW-0472">Membrane</keyword>
<keyword evidence="3" id="KW-1185">Reference proteome</keyword>
<sequence length="223" mass="22264">MGTAIGDILPLALGVAISPIPIIAAILMLLTPKAGSTATSFAVGWVLGIAVGYAVFVAIASAVDLSAGDGGNATTATVKIVLGVALLGLAVKQWRGRPRPGEEPTMPGWLAAIDKVTPGKALGLGFALSAVNPKNLLMIVGAAVAVAQLGVSGGTLVVTGIVFTVLAASTVAVPVIAYFAARERATAWLQDLKAWLTANNAAVMATLLLVIGVVMIGKGLGGY</sequence>
<reference evidence="2 3" key="1">
    <citation type="submission" date="2016-10" db="EMBL/GenBank/DDBJ databases">
        <authorList>
            <person name="de Groot N.N."/>
        </authorList>
    </citation>
    <scope>NUCLEOTIDE SEQUENCE [LARGE SCALE GENOMIC DNA]</scope>
    <source>
        <strain evidence="2 3">JCM 11308</strain>
    </source>
</reference>
<dbReference type="STRING" id="168276.SAMN05444580_11722"/>
<evidence type="ECO:0000313" key="3">
    <source>
        <dbReference type="Proteomes" id="UP000199417"/>
    </source>
</evidence>